<dbReference type="GO" id="GO:0016747">
    <property type="term" value="F:acyltransferase activity, transferring groups other than amino-acyl groups"/>
    <property type="evidence" value="ECO:0007669"/>
    <property type="project" value="InterPro"/>
</dbReference>
<dbReference type="Proteomes" id="UP000037178">
    <property type="component" value="Unassembled WGS sequence"/>
</dbReference>
<dbReference type="CDD" id="cd04301">
    <property type="entry name" value="NAT_SF"/>
    <property type="match status" value="1"/>
</dbReference>
<keyword evidence="1 4" id="KW-0808">Transferase</keyword>
<dbReference type="PANTHER" id="PTHR43877">
    <property type="entry name" value="AMINOALKYLPHOSPHONATE N-ACETYLTRANSFERASE-RELATED-RELATED"/>
    <property type="match status" value="1"/>
</dbReference>
<dbReference type="EMBL" id="LFTY01000002">
    <property type="protein sequence ID" value="KMW58704.1"/>
    <property type="molecule type" value="Genomic_DNA"/>
</dbReference>
<gene>
    <name evidence="4" type="ORF">AIOL_003683</name>
</gene>
<dbReference type="InterPro" id="IPR000182">
    <property type="entry name" value="GNAT_dom"/>
</dbReference>
<evidence type="ECO:0000256" key="1">
    <source>
        <dbReference type="ARBA" id="ARBA00022679"/>
    </source>
</evidence>
<evidence type="ECO:0000313" key="5">
    <source>
        <dbReference type="Proteomes" id="UP000037178"/>
    </source>
</evidence>
<evidence type="ECO:0000256" key="2">
    <source>
        <dbReference type="ARBA" id="ARBA00023315"/>
    </source>
</evidence>
<organism evidence="4 5">
    <name type="scientific">Candidatus Rhodobacter oscarellae</name>
    <dbReference type="NCBI Taxonomy" id="1675527"/>
    <lineage>
        <taxon>Bacteria</taxon>
        <taxon>Pseudomonadati</taxon>
        <taxon>Pseudomonadota</taxon>
        <taxon>Alphaproteobacteria</taxon>
        <taxon>Rhodobacterales</taxon>
        <taxon>Rhodobacter group</taxon>
        <taxon>Rhodobacter</taxon>
    </lineage>
</organism>
<proteinExistence type="predicted"/>
<dbReference type="PROSITE" id="PS51186">
    <property type="entry name" value="GNAT"/>
    <property type="match status" value="1"/>
</dbReference>
<reference evidence="4 5" key="1">
    <citation type="submission" date="2015-06" db="EMBL/GenBank/DDBJ databases">
        <title>Draft genome sequence of an Alphaproteobacteria species associated to the Mediterranean sponge Oscarella lobularis.</title>
        <authorList>
            <person name="Jourda C."/>
            <person name="Santini S."/>
            <person name="Claverie J.-M."/>
        </authorList>
    </citation>
    <scope>NUCLEOTIDE SEQUENCE [LARGE SCALE GENOMIC DNA]</scope>
    <source>
        <strain evidence="4">IGS</strain>
    </source>
</reference>
<dbReference type="SUPFAM" id="SSF55729">
    <property type="entry name" value="Acyl-CoA N-acyltransferases (Nat)"/>
    <property type="match status" value="1"/>
</dbReference>
<dbReference type="PANTHER" id="PTHR43877:SF1">
    <property type="entry name" value="ACETYLTRANSFERASE"/>
    <property type="match status" value="1"/>
</dbReference>
<dbReference type="AlphaFoldDB" id="A0A0J9EAL7"/>
<feature type="domain" description="N-acetyltransferase" evidence="3">
    <location>
        <begin position="96"/>
        <end position="231"/>
    </location>
</feature>
<dbReference type="RefSeq" id="WP_049644283.1">
    <property type="nucleotide sequence ID" value="NZ_LFTY01000002.1"/>
</dbReference>
<name>A0A0J9EAL7_9RHOB</name>
<dbReference type="Gene3D" id="3.40.630.30">
    <property type="match status" value="1"/>
</dbReference>
<dbReference type="Pfam" id="PF00583">
    <property type="entry name" value="Acetyltransf_1"/>
    <property type="match status" value="1"/>
</dbReference>
<dbReference type="InterPro" id="IPR050832">
    <property type="entry name" value="Bact_Acetyltransf"/>
</dbReference>
<dbReference type="OrthoDB" id="7301318at2"/>
<comment type="caution">
    <text evidence="4">The sequence shown here is derived from an EMBL/GenBank/DDBJ whole genome shotgun (WGS) entry which is preliminary data.</text>
</comment>
<sequence length="231" mass="24114">MTADQLYAVIEATWPPAATRRDGDWTLRDGAGGGKRVSAATLDGAGAWDAQSAQSPALVMVRAGEDRLDAVLAGQGYAVADPTVAYACPVAALTGAPLPPVSSFALWPPLAIQRDLWAEGGIGPERVAVMERAGGPRAAILARHNDQPAGTGFVAIHDNVAMIHAIEVTPAMRRQGVGANILRRAALWAQHQGATTLALLVTRANAPANALYSSLGMQIVGHYHYRTKEGA</sequence>
<evidence type="ECO:0000313" key="4">
    <source>
        <dbReference type="EMBL" id="KMW58704.1"/>
    </source>
</evidence>
<dbReference type="InterPro" id="IPR016181">
    <property type="entry name" value="Acyl_CoA_acyltransferase"/>
</dbReference>
<dbReference type="PATRIC" id="fig|1675527.3.peg.3857"/>
<protein>
    <submittedName>
        <fullName evidence="4">Histone acetyltransferase HPA2</fullName>
    </submittedName>
</protein>
<keyword evidence="5" id="KW-1185">Reference proteome</keyword>
<accession>A0A0J9EAL7</accession>
<dbReference type="STRING" id="1675527.AIOL_003683"/>
<keyword evidence="2" id="KW-0012">Acyltransferase</keyword>
<evidence type="ECO:0000259" key="3">
    <source>
        <dbReference type="PROSITE" id="PS51186"/>
    </source>
</evidence>